<keyword evidence="2" id="KW-1185">Reference proteome</keyword>
<dbReference type="InParanoid" id="A0A2H3CX04"/>
<dbReference type="AlphaFoldDB" id="A0A2H3CX04"/>
<evidence type="ECO:0000313" key="1">
    <source>
        <dbReference type="EMBL" id="PBK79836.1"/>
    </source>
</evidence>
<proteinExistence type="predicted"/>
<organism evidence="1 2">
    <name type="scientific">Armillaria gallica</name>
    <name type="common">Bulbous honey fungus</name>
    <name type="synonym">Armillaria bulbosa</name>
    <dbReference type="NCBI Taxonomy" id="47427"/>
    <lineage>
        <taxon>Eukaryota</taxon>
        <taxon>Fungi</taxon>
        <taxon>Dikarya</taxon>
        <taxon>Basidiomycota</taxon>
        <taxon>Agaricomycotina</taxon>
        <taxon>Agaricomycetes</taxon>
        <taxon>Agaricomycetidae</taxon>
        <taxon>Agaricales</taxon>
        <taxon>Marasmiineae</taxon>
        <taxon>Physalacriaceae</taxon>
        <taxon>Armillaria</taxon>
    </lineage>
</organism>
<sequence>MESASSPTKDVLYNPDLLGIICWFIRPLGVPGFLLIDTSDTKSLCALALTCHATCDAALDYLWQDISGMKPLLSIFPRAISPSSNLPWIPPDAISDETWARFDRYSNRIRSITLAARSRALHSPTVFLRLAEKQEPLLPKLQRLTVDVAFAADPSVLLFLSSPLLDEVKITFPEPAEADMASMSIWTVGWKAPGLRSLTLAQHYPTALGDMSPPVYPFGSFSNLRQLRKLNIETHSVDLCFLVQLSSFPHLAELHIIVAQRDKPQKRRLAQIAFPSLKSLHVTAHVSLMSSILRLIRQGSLTSLTYRNSSDKDFFDLADSVQAFHAEIVSQFPSLTSLSLDYRPYGRRRRRLDYAPEDSEEHQESSRAVIDPLYDLSKLQKMIYYGVLCMDNDAVELRLATSWPEIRSLRISSLLGTSPTYGILAVLAKHCPLLTDLSIPITFPKKDEPLRDDSVFSHRLRTFSAFPAPVDWNASIAHYLDRMFPFLVSIGGGEGWDQVESIILKACQPARWDQLQRLRG</sequence>
<name>A0A2H3CX04_ARMGA</name>
<protein>
    <recommendedName>
        <fullName evidence="3">F-box domain-containing protein</fullName>
    </recommendedName>
</protein>
<dbReference type="SUPFAM" id="SSF52047">
    <property type="entry name" value="RNI-like"/>
    <property type="match status" value="1"/>
</dbReference>
<evidence type="ECO:0008006" key="3">
    <source>
        <dbReference type="Google" id="ProtNLM"/>
    </source>
</evidence>
<accession>A0A2H3CX04</accession>
<dbReference type="InterPro" id="IPR032675">
    <property type="entry name" value="LRR_dom_sf"/>
</dbReference>
<dbReference type="OrthoDB" id="3543113at2759"/>
<dbReference type="Gene3D" id="3.80.10.10">
    <property type="entry name" value="Ribonuclease Inhibitor"/>
    <property type="match status" value="1"/>
</dbReference>
<dbReference type="STRING" id="47427.A0A2H3CX04"/>
<evidence type="ECO:0000313" key="2">
    <source>
        <dbReference type="Proteomes" id="UP000217790"/>
    </source>
</evidence>
<reference evidence="2" key="1">
    <citation type="journal article" date="2017" name="Nat. Ecol. Evol.">
        <title>Genome expansion and lineage-specific genetic innovations in the forest pathogenic fungi Armillaria.</title>
        <authorList>
            <person name="Sipos G."/>
            <person name="Prasanna A.N."/>
            <person name="Walter M.C."/>
            <person name="O'Connor E."/>
            <person name="Balint B."/>
            <person name="Krizsan K."/>
            <person name="Kiss B."/>
            <person name="Hess J."/>
            <person name="Varga T."/>
            <person name="Slot J."/>
            <person name="Riley R."/>
            <person name="Boka B."/>
            <person name="Rigling D."/>
            <person name="Barry K."/>
            <person name="Lee J."/>
            <person name="Mihaltcheva S."/>
            <person name="LaButti K."/>
            <person name="Lipzen A."/>
            <person name="Waldron R."/>
            <person name="Moloney N.M."/>
            <person name="Sperisen C."/>
            <person name="Kredics L."/>
            <person name="Vagvoelgyi C."/>
            <person name="Patrignani A."/>
            <person name="Fitzpatrick D."/>
            <person name="Nagy I."/>
            <person name="Doyle S."/>
            <person name="Anderson J.B."/>
            <person name="Grigoriev I.V."/>
            <person name="Gueldener U."/>
            <person name="Muensterkoetter M."/>
            <person name="Nagy L.G."/>
        </authorList>
    </citation>
    <scope>NUCLEOTIDE SEQUENCE [LARGE SCALE GENOMIC DNA]</scope>
    <source>
        <strain evidence="2">Ar21-2</strain>
    </source>
</reference>
<dbReference type="EMBL" id="KZ293758">
    <property type="protein sequence ID" value="PBK79836.1"/>
    <property type="molecule type" value="Genomic_DNA"/>
</dbReference>
<dbReference type="OMA" id="WNTRETL"/>
<dbReference type="Proteomes" id="UP000217790">
    <property type="component" value="Unassembled WGS sequence"/>
</dbReference>
<gene>
    <name evidence="1" type="ORF">ARMGADRAFT_1092709</name>
</gene>